<dbReference type="Proteomes" id="UP000007879">
    <property type="component" value="Unassembled WGS sequence"/>
</dbReference>
<dbReference type="InterPro" id="IPR008658">
    <property type="entry name" value="KAP3"/>
</dbReference>
<feature type="coiled-coil region" evidence="1">
    <location>
        <begin position="228"/>
        <end position="255"/>
    </location>
</feature>
<dbReference type="GO" id="GO:0019894">
    <property type="term" value="F:kinesin binding"/>
    <property type="evidence" value="ECO:0007669"/>
    <property type="project" value="InterPro"/>
</dbReference>
<evidence type="ECO:0008006" key="4">
    <source>
        <dbReference type="Google" id="ProtNLM"/>
    </source>
</evidence>
<dbReference type="Gene3D" id="1.25.10.10">
    <property type="entry name" value="Leucine-rich Repeat Variant"/>
    <property type="match status" value="1"/>
</dbReference>
<dbReference type="EnsemblMetazoa" id="Aqu2.1.22879_001">
    <property type="protein sequence ID" value="Aqu2.1.22879_001"/>
    <property type="gene ID" value="Aqu2.1.22879"/>
</dbReference>
<dbReference type="GO" id="GO:0016939">
    <property type="term" value="C:kinesin II complex"/>
    <property type="evidence" value="ECO:0007669"/>
    <property type="project" value="TreeGrafter"/>
</dbReference>
<evidence type="ECO:0000256" key="1">
    <source>
        <dbReference type="SAM" id="Coils"/>
    </source>
</evidence>
<keyword evidence="3" id="KW-1185">Reference proteome</keyword>
<dbReference type="InterPro" id="IPR000225">
    <property type="entry name" value="Armadillo"/>
</dbReference>
<dbReference type="GO" id="GO:0035869">
    <property type="term" value="C:ciliary transition zone"/>
    <property type="evidence" value="ECO:0007669"/>
    <property type="project" value="TreeGrafter"/>
</dbReference>
<dbReference type="SMART" id="SM00185">
    <property type="entry name" value="ARM"/>
    <property type="match status" value="4"/>
</dbReference>
<dbReference type="PANTHER" id="PTHR15605">
    <property type="entry name" value="KINESIN-ASSOCIATED PROTEINS"/>
    <property type="match status" value="1"/>
</dbReference>
<dbReference type="KEGG" id="aqu:100640462"/>
<dbReference type="InParanoid" id="A0A1X7U5S1"/>
<dbReference type="OrthoDB" id="10265679at2759"/>
<reference evidence="2" key="2">
    <citation type="submission" date="2017-05" db="UniProtKB">
        <authorList>
            <consortium name="EnsemblMetazoa"/>
        </authorList>
    </citation>
    <scope>IDENTIFICATION</scope>
</reference>
<dbReference type="GO" id="GO:0005930">
    <property type="term" value="C:axoneme"/>
    <property type="evidence" value="ECO:0007669"/>
    <property type="project" value="TreeGrafter"/>
</dbReference>
<gene>
    <name evidence="2" type="primary">100640462</name>
</gene>
<dbReference type="eggNOG" id="KOG1222">
    <property type="taxonomic scope" value="Eukaryota"/>
</dbReference>
<protein>
    <recommendedName>
        <fullName evidence="4">Kinesin-associated protein 3</fullName>
    </recommendedName>
</protein>
<dbReference type="InterPro" id="IPR016024">
    <property type="entry name" value="ARM-type_fold"/>
</dbReference>
<dbReference type="InterPro" id="IPR011989">
    <property type="entry name" value="ARM-like"/>
</dbReference>
<dbReference type="GO" id="GO:0044782">
    <property type="term" value="P:cilium organization"/>
    <property type="evidence" value="ECO:0007669"/>
    <property type="project" value="TreeGrafter"/>
</dbReference>
<dbReference type="Pfam" id="PF05804">
    <property type="entry name" value="KAP"/>
    <property type="match status" value="1"/>
</dbReference>
<accession>A0A1X7U5S1</accession>
<dbReference type="GO" id="GO:0007018">
    <property type="term" value="P:microtubule-based movement"/>
    <property type="evidence" value="ECO:0007669"/>
    <property type="project" value="TreeGrafter"/>
</dbReference>
<dbReference type="SUPFAM" id="SSF48371">
    <property type="entry name" value="ARM repeat"/>
    <property type="match status" value="1"/>
</dbReference>
<keyword evidence="1" id="KW-0175">Coiled coil</keyword>
<name>A0A1X7U5S1_AMPQE</name>
<dbReference type="SMART" id="SM01297">
    <property type="entry name" value="KAP"/>
    <property type="match status" value="1"/>
</dbReference>
<dbReference type="STRING" id="400682.A0A1X7U5S1"/>
<proteinExistence type="predicted"/>
<evidence type="ECO:0000313" key="3">
    <source>
        <dbReference type="Proteomes" id="UP000007879"/>
    </source>
</evidence>
<dbReference type="EnsemblMetazoa" id="XM_003388921.3">
    <property type="protein sequence ID" value="XP_003388969.1"/>
    <property type="gene ID" value="LOC100640462"/>
</dbReference>
<sequence>MEVEPEYLSTEIIEGNIDVHPSKNAILIHYSVDARVLSERLETMGADLKQCRKTINIKGLSKSTDIQSLAGFLVSQTPLISSKRLPEIEQLLMYMLNRKLNKPGFQEEKDVLSQSSRGMCQELDACQREITEVASLVDLSDYLELLYEDIPEKVQGTGMILQLARNPDNLLELGSNESLFLALTRVLRDDWRKSIELSTNIIYIFFCFSTFSDFHGVLIHHKVGSLCMAVVEHEVNRHETLVEDAENKRKGARTTSSGKLEYEKAKKRLQTIEKRQDILLRVSLYLLYNLAELPVIEQKMKNKGIVSYLTRLLSRSNEELIILIVSFLKKLSIYGENKDEMAKEKILKRLLQLIPSKNEVLMNVAIHLLLNLSFDPSLREEMITLGYLPKLVAQLSNETHRLVVIFVLYLISMDDKGRAAFAYTDCVPAVMQLLLETEEPPDPEILALAINLACHPDNAALICHGPGLGLLMKKGLSTQDPLLMKVIRNVAQHPGEELKTLFLEFIGDLGNVIVNCQDEDYLVEVIGILANIQLPDLDYNKILTELKMLPTIVKKLESASTKDDILLEIIILCGTFSSDPKCAVLFVNEGLPQLLIDILKVKQDDDEIILQIGHTMYRWVLNPQTRDTMMKSEAPDYFIELLHDKNEDIHNIASEIVNVMTEHDPEFAERAKLVKFRFYNAQWLEMVTGKSLYIGGGGVAGGPSLREVDDDDEDYNPFMDPYYLQMAAELYSPELLYENEALPHPLYTSPAGMEEPLGDYEQQGGGLFAYHSPAGAPVTTRPPSRLNF</sequence>
<organism evidence="2">
    <name type="scientific">Amphimedon queenslandica</name>
    <name type="common">Sponge</name>
    <dbReference type="NCBI Taxonomy" id="400682"/>
    <lineage>
        <taxon>Eukaryota</taxon>
        <taxon>Metazoa</taxon>
        <taxon>Porifera</taxon>
        <taxon>Demospongiae</taxon>
        <taxon>Heteroscleromorpha</taxon>
        <taxon>Haplosclerida</taxon>
        <taxon>Niphatidae</taxon>
        <taxon>Amphimedon</taxon>
    </lineage>
</organism>
<evidence type="ECO:0000313" key="2">
    <source>
        <dbReference type="EnsemblMetazoa" id="Aqu2.1.22879_001"/>
    </source>
</evidence>
<dbReference type="PANTHER" id="PTHR15605:SF2">
    <property type="entry name" value="KINESIN-ASSOCIATED PROTEIN 3"/>
    <property type="match status" value="1"/>
</dbReference>
<dbReference type="AlphaFoldDB" id="A0A1X7U5S1"/>
<reference evidence="3" key="1">
    <citation type="journal article" date="2010" name="Nature">
        <title>The Amphimedon queenslandica genome and the evolution of animal complexity.</title>
        <authorList>
            <person name="Srivastava M."/>
            <person name="Simakov O."/>
            <person name="Chapman J."/>
            <person name="Fahey B."/>
            <person name="Gauthier M.E."/>
            <person name="Mitros T."/>
            <person name="Richards G.S."/>
            <person name="Conaco C."/>
            <person name="Dacre M."/>
            <person name="Hellsten U."/>
            <person name="Larroux C."/>
            <person name="Putnam N.H."/>
            <person name="Stanke M."/>
            <person name="Adamska M."/>
            <person name="Darling A."/>
            <person name="Degnan S.M."/>
            <person name="Oakley T.H."/>
            <person name="Plachetzki D.C."/>
            <person name="Zhai Y."/>
            <person name="Adamski M."/>
            <person name="Calcino A."/>
            <person name="Cummins S.F."/>
            <person name="Goodstein D.M."/>
            <person name="Harris C."/>
            <person name="Jackson D.J."/>
            <person name="Leys S.P."/>
            <person name="Shu S."/>
            <person name="Woodcroft B.J."/>
            <person name="Vervoort M."/>
            <person name="Kosik K.S."/>
            <person name="Manning G."/>
            <person name="Degnan B.M."/>
            <person name="Rokhsar D.S."/>
        </authorList>
    </citation>
    <scope>NUCLEOTIDE SEQUENCE [LARGE SCALE GENOMIC DNA]</scope>
</reference>